<dbReference type="Proteomes" id="UP000789366">
    <property type="component" value="Unassembled WGS sequence"/>
</dbReference>
<evidence type="ECO:0000313" key="2">
    <source>
        <dbReference type="Proteomes" id="UP000789366"/>
    </source>
</evidence>
<dbReference type="EMBL" id="CAJVPW010009965">
    <property type="protein sequence ID" value="CAG8610943.1"/>
    <property type="molecule type" value="Genomic_DNA"/>
</dbReference>
<organism evidence="1 2">
    <name type="scientific">Cetraspora pellucida</name>
    <dbReference type="NCBI Taxonomy" id="1433469"/>
    <lineage>
        <taxon>Eukaryota</taxon>
        <taxon>Fungi</taxon>
        <taxon>Fungi incertae sedis</taxon>
        <taxon>Mucoromycota</taxon>
        <taxon>Glomeromycotina</taxon>
        <taxon>Glomeromycetes</taxon>
        <taxon>Diversisporales</taxon>
        <taxon>Gigasporaceae</taxon>
        <taxon>Cetraspora</taxon>
    </lineage>
</organism>
<proteinExistence type="predicted"/>
<name>A0ACA9MSF9_9GLOM</name>
<gene>
    <name evidence="1" type="ORF">SPELUC_LOCUS7497</name>
</gene>
<feature type="non-terminal residue" evidence="1">
    <location>
        <position position="163"/>
    </location>
</feature>
<evidence type="ECO:0000313" key="1">
    <source>
        <dbReference type="EMBL" id="CAG8610943.1"/>
    </source>
</evidence>
<accession>A0ACA9MSF9</accession>
<keyword evidence="2" id="KW-1185">Reference proteome</keyword>
<protein>
    <submittedName>
        <fullName evidence="1">3894_t:CDS:1</fullName>
    </submittedName>
</protein>
<sequence>MTIIRKENINQANISRQPHCLTEFIIVLNEKANKSNKLCICKKCVEGSSYEDAEKNKFANMQELVHHHLKNCIYFQQNYSESEKSEILARPDKSAIVEQWISLTKEEDNEFMEDDLNNLSESKILTDWYKEAIKQFANKAVKQLASKTVNQPTKKAVKQPTKK</sequence>
<reference evidence="1" key="1">
    <citation type="submission" date="2021-06" db="EMBL/GenBank/DDBJ databases">
        <authorList>
            <person name="Kallberg Y."/>
            <person name="Tangrot J."/>
            <person name="Rosling A."/>
        </authorList>
    </citation>
    <scope>NUCLEOTIDE SEQUENCE</scope>
    <source>
        <strain evidence="1">28 12/20/2015</strain>
    </source>
</reference>
<comment type="caution">
    <text evidence="1">The sequence shown here is derived from an EMBL/GenBank/DDBJ whole genome shotgun (WGS) entry which is preliminary data.</text>
</comment>